<keyword evidence="2" id="KW-1185">Reference proteome</keyword>
<gene>
    <name evidence="1" type="ORF">SNEC2469_LOCUS3553</name>
</gene>
<accession>A0A812KNY4</accession>
<dbReference type="AlphaFoldDB" id="A0A812KNY4"/>
<evidence type="ECO:0000313" key="2">
    <source>
        <dbReference type="Proteomes" id="UP000601435"/>
    </source>
</evidence>
<comment type="caution">
    <text evidence="1">The sequence shown here is derived from an EMBL/GenBank/DDBJ whole genome shotgun (WGS) entry which is preliminary data.</text>
</comment>
<proteinExistence type="predicted"/>
<name>A0A812KNY4_9DINO</name>
<feature type="non-terminal residue" evidence="1">
    <location>
        <position position="1"/>
    </location>
</feature>
<sequence length="73" mass="7590">AVHGAGTLPRRRHPLFCLGPVVPGLRSLRAADWRAAIQLCVPSAAAASRALWGASTCEGFLRLRGPESAAAAE</sequence>
<dbReference type="EMBL" id="CAJNJA010007934">
    <property type="protein sequence ID" value="CAE7230825.1"/>
    <property type="molecule type" value="Genomic_DNA"/>
</dbReference>
<dbReference type="Proteomes" id="UP000601435">
    <property type="component" value="Unassembled WGS sequence"/>
</dbReference>
<organism evidence="1 2">
    <name type="scientific">Symbiodinium necroappetens</name>
    <dbReference type="NCBI Taxonomy" id="1628268"/>
    <lineage>
        <taxon>Eukaryota</taxon>
        <taxon>Sar</taxon>
        <taxon>Alveolata</taxon>
        <taxon>Dinophyceae</taxon>
        <taxon>Suessiales</taxon>
        <taxon>Symbiodiniaceae</taxon>
        <taxon>Symbiodinium</taxon>
    </lineage>
</organism>
<protein>
    <submittedName>
        <fullName evidence="1">Uncharacterized protein</fullName>
    </submittedName>
</protein>
<reference evidence="1" key="1">
    <citation type="submission" date="2021-02" db="EMBL/GenBank/DDBJ databases">
        <authorList>
            <person name="Dougan E. K."/>
            <person name="Rhodes N."/>
            <person name="Thang M."/>
            <person name="Chan C."/>
        </authorList>
    </citation>
    <scope>NUCLEOTIDE SEQUENCE</scope>
</reference>
<feature type="non-terminal residue" evidence="1">
    <location>
        <position position="73"/>
    </location>
</feature>
<evidence type="ECO:0000313" key="1">
    <source>
        <dbReference type="EMBL" id="CAE7230825.1"/>
    </source>
</evidence>